<gene>
    <name evidence="1" type="ORF">BXY57_2213</name>
</gene>
<keyword evidence="2" id="KW-1185">Reference proteome</keyword>
<comment type="caution">
    <text evidence="1">The sequence shown here is derived from an EMBL/GenBank/DDBJ whole genome shotgun (WGS) entry which is preliminary data.</text>
</comment>
<dbReference type="Proteomes" id="UP000230000">
    <property type="component" value="Unassembled WGS sequence"/>
</dbReference>
<sequence length="95" mass="11599">MLFVLNLFTLILFVREIHFLCCGIEKSCVRQIWNEYIYLFKHHPPKVIIIFSSSKVFNYMVPSNVKYYFQLCKFIDQHYSIYVKSQYYSILNCNY</sequence>
<dbReference type="EMBL" id="PGFG01000001">
    <property type="protein sequence ID" value="PJJ76583.1"/>
    <property type="molecule type" value="Genomic_DNA"/>
</dbReference>
<dbReference type="AlphaFoldDB" id="A0A2M9CXF5"/>
<evidence type="ECO:0000313" key="2">
    <source>
        <dbReference type="Proteomes" id="UP000230000"/>
    </source>
</evidence>
<name>A0A2M9CXF5_9BACT</name>
<reference evidence="1 2" key="1">
    <citation type="submission" date="2017-11" db="EMBL/GenBank/DDBJ databases">
        <title>Genomic Encyclopedia of Archaeal and Bacterial Type Strains, Phase II (KMG-II): From Individual Species to Whole Genera.</title>
        <authorList>
            <person name="Goeker M."/>
        </authorList>
    </citation>
    <scope>NUCLEOTIDE SEQUENCE [LARGE SCALE GENOMIC DNA]</scope>
    <source>
        <strain evidence="1 2">DSM 27268</strain>
    </source>
</reference>
<organism evidence="1 2">
    <name type="scientific">Thermoflavifilum aggregans</name>
    <dbReference type="NCBI Taxonomy" id="454188"/>
    <lineage>
        <taxon>Bacteria</taxon>
        <taxon>Pseudomonadati</taxon>
        <taxon>Bacteroidota</taxon>
        <taxon>Chitinophagia</taxon>
        <taxon>Chitinophagales</taxon>
        <taxon>Chitinophagaceae</taxon>
        <taxon>Thermoflavifilum</taxon>
    </lineage>
</organism>
<protein>
    <submittedName>
        <fullName evidence="1">Uncharacterized protein</fullName>
    </submittedName>
</protein>
<accession>A0A2M9CXF5</accession>
<proteinExistence type="predicted"/>
<evidence type="ECO:0000313" key="1">
    <source>
        <dbReference type="EMBL" id="PJJ76583.1"/>
    </source>
</evidence>